<keyword evidence="4" id="KW-1185">Reference proteome</keyword>
<comment type="caution">
    <text evidence="3">The sequence shown here is derived from an EMBL/GenBank/DDBJ whole genome shotgun (WGS) entry which is preliminary data.</text>
</comment>
<dbReference type="CDD" id="cd11031">
    <property type="entry name" value="Cyp158A-like"/>
    <property type="match status" value="1"/>
</dbReference>
<evidence type="ECO:0000256" key="1">
    <source>
        <dbReference type="ARBA" id="ARBA00010617"/>
    </source>
</evidence>
<keyword evidence="2" id="KW-0560">Oxidoreductase</keyword>
<dbReference type="PANTHER" id="PTHR46696:SF1">
    <property type="entry name" value="CYTOCHROME P450 YJIB-RELATED"/>
    <property type="match status" value="1"/>
</dbReference>
<dbReference type="InterPro" id="IPR001128">
    <property type="entry name" value="Cyt_P450"/>
</dbReference>
<dbReference type="Pfam" id="PF00067">
    <property type="entry name" value="p450"/>
    <property type="match status" value="1"/>
</dbReference>
<accession>A0ABP8TMW2</accession>
<dbReference type="Gene3D" id="1.10.630.10">
    <property type="entry name" value="Cytochrome P450"/>
    <property type="match status" value="1"/>
</dbReference>
<keyword evidence="2" id="KW-0349">Heme</keyword>
<dbReference type="PRINTS" id="PR00359">
    <property type="entry name" value="BP450"/>
</dbReference>
<proteinExistence type="inferred from homology"/>
<sequence length="399" mass="44616">MSVQAPIPYPFEWTPPMQVPDGLRGLREKALVSVRLPSGDTAVMVTRYRDVRSLFSDSRLSKNVARPDAARISADNKLFVDPRVDADPPAHIRVRGLVTKAFTARRVEALRPFAQEVTDDLLAKMAEGPQPVELNEALAFPLPILVICRLLGVPSEDRDKFRRLVDGFLSVTKLPPEQVEECRQGLWNYLGELIERKRAHPTDDLIGGLIKVRDEDDNRLSEFELHWWTQSLLIAGYVTTASQIGTGTAVLLHRQDLVREIQNDYSLVESAVEELLRTQIMGSSIGTLRYALEDIELSDGTVIEKGSSVLLSEESANMDETVFTDPFSLDIRRPENHHMTFGSGIHYCAGAALARMELQVATESLLRRFPAIRLAMPVEDMPRAVGGFMEGFSEVPVVW</sequence>
<dbReference type="InterPro" id="IPR036396">
    <property type="entry name" value="Cyt_P450_sf"/>
</dbReference>
<dbReference type="PROSITE" id="PS00086">
    <property type="entry name" value="CYTOCHROME_P450"/>
    <property type="match status" value="1"/>
</dbReference>
<dbReference type="EMBL" id="BAABHJ010000019">
    <property type="protein sequence ID" value="GAA4612102.1"/>
    <property type="molecule type" value="Genomic_DNA"/>
</dbReference>
<reference evidence="4" key="1">
    <citation type="journal article" date="2019" name="Int. J. Syst. Evol. Microbiol.">
        <title>The Global Catalogue of Microorganisms (GCM) 10K type strain sequencing project: providing services to taxonomists for standard genome sequencing and annotation.</title>
        <authorList>
            <consortium name="The Broad Institute Genomics Platform"/>
            <consortium name="The Broad Institute Genome Sequencing Center for Infectious Disease"/>
            <person name="Wu L."/>
            <person name="Ma J."/>
        </authorList>
    </citation>
    <scope>NUCLEOTIDE SEQUENCE [LARGE SCALE GENOMIC DNA]</scope>
    <source>
        <strain evidence="4">JCM 17938</strain>
    </source>
</reference>
<evidence type="ECO:0000313" key="4">
    <source>
        <dbReference type="Proteomes" id="UP001500212"/>
    </source>
</evidence>
<evidence type="ECO:0000256" key="2">
    <source>
        <dbReference type="RuleBase" id="RU000461"/>
    </source>
</evidence>
<protein>
    <submittedName>
        <fullName evidence="3">Cytochrome P450</fullName>
    </submittedName>
</protein>
<comment type="similarity">
    <text evidence="1 2">Belongs to the cytochrome P450 family.</text>
</comment>
<keyword evidence="2" id="KW-0479">Metal-binding</keyword>
<dbReference type="InterPro" id="IPR002397">
    <property type="entry name" value="Cyt_P450_B"/>
</dbReference>
<dbReference type="Proteomes" id="UP001500212">
    <property type="component" value="Unassembled WGS sequence"/>
</dbReference>
<gene>
    <name evidence="3" type="ORF">GCM10023195_51670</name>
</gene>
<dbReference type="InterPro" id="IPR017972">
    <property type="entry name" value="Cyt_P450_CS"/>
</dbReference>
<evidence type="ECO:0000313" key="3">
    <source>
        <dbReference type="EMBL" id="GAA4612102.1"/>
    </source>
</evidence>
<name>A0ABP8TMW2_9ACTN</name>
<keyword evidence="2" id="KW-0503">Monooxygenase</keyword>
<dbReference type="SUPFAM" id="SSF48264">
    <property type="entry name" value="Cytochrome P450"/>
    <property type="match status" value="1"/>
</dbReference>
<dbReference type="RefSeq" id="WP_345359544.1">
    <property type="nucleotide sequence ID" value="NZ_BAABHJ010000019.1"/>
</dbReference>
<keyword evidence="2" id="KW-0408">Iron</keyword>
<organism evidence="3 4">
    <name type="scientific">Actinoallomurus liliacearum</name>
    <dbReference type="NCBI Taxonomy" id="1080073"/>
    <lineage>
        <taxon>Bacteria</taxon>
        <taxon>Bacillati</taxon>
        <taxon>Actinomycetota</taxon>
        <taxon>Actinomycetes</taxon>
        <taxon>Streptosporangiales</taxon>
        <taxon>Thermomonosporaceae</taxon>
        <taxon>Actinoallomurus</taxon>
    </lineage>
</organism>
<dbReference type="PANTHER" id="PTHR46696">
    <property type="entry name" value="P450, PUTATIVE (EUROFUNG)-RELATED"/>
    <property type="match status" value="1"/>
</dbReference>